<organism evidence="2 3">
    <name type="scientific">Pseudomonas frederiksbergensis</name>
    <dbReference type="NCBI Taxonomy" id="104087"/>
    <lineage>
        <taxon>Bacteria</taxon>
        <taxon>Pseudomonadati</taxon>
        <taxon>Pseudomonadota</taxon>
        <taxon>Gammaproteobacteria</taxon>
        <taxon>Pseudomonadales</taxon>
        <taxon>Pseudomonadaceae</taxon>
        <taxon>Pseudomonas</taxon>
    </lineage>
</organism>
<accession>A0A2S8H3S0</accession>
<dbReference type="InterPro" id="IPR001387">
    <property type="entry name" value="Cro/C1-type_HTH"/>
</dbReference>
<dbReference type="Pfam" id="PF02796">
    <property type="entry name" value="HTH_7"/>
    <property type="match status" value="1"/>
</dbReference>
<reference evidence="2 3" key="1">
    <citation type="submission" date="2018-02" db="EMBL/GenBank/DDBJ databases">
        <title>Draft genome sequencing of Pseudomonas frederiksbergensis 11-D3.</title>
        <authorList>
            <person name="Zheng B.-X."/>
        </authorList>
    </citation>
    <scope>NUCLEOTIDE SEQUENCE [LARGE SCALE GENOMIC DNA]</scope>
    <source>
        <strain evidence="2 3">11-D3</strain>
    </source>
</reference>
<proteinExistence type="predicted"/>
<dbReference type="InterPro" id="IPR006120">
    <property type="entry name" value="Resolvase_HTH_dom"/>
</dbReference>
<dbReference type="PROSITE" id="PS50943">
    <property type="entry name" value="HTH_CROC1"/>
    <property type="match status" value="1"/>
</dbReference>
<dbReference type="RefSeq" id="WP_105348990.1">
    <property type="nucleotide sequence ID" value="NZ_PUIN01000024.1"/>
</dbReference>
<dbReference type="Proteomes" id="UP000239687">
    <property type="component" value="Unassembled WGS sequence"/>
</dbReference>
<dbReference type="AlphaFoldDB" id="A0A2S8H3S0"/>
<comment type="caution">
    <text evidence="2">The sequence shown here is derived from an EMBL/GenBank/DDBJ whole genome shotgun (WGS) entry which is preliminary data.</text>
</comment>
<dbReference type="GO" id="GO:0000150">
    <property type="term" value="F:DNA strand exchange activity"/>
    <property type="evidence" value="ECO:0007669"/>
    <property type="project" value="InterPro"/>
</dbReference>
<dbReference type="SUPFAM" id="SSF47413">
    <property type="entry name" value="lambda repressor-like DNA-binding domains"/>
    <property type="match status" value="1"/>
</dbReference>
<dbReference type="SMART" id="SM00530">
    <property type="entry name" value="HTH_XRE"/>
    <property type="match status" value="1"/>
</dbReference>
<dbReference type="Gene3D" id="1.10.260.40">
    <property type="entry name" value="lambda repressor-like DNA-binding domains"/>
    <property type="match status" value="1"/>
</dbReference>
<dbReference type="InterPro" id="IPR010982">
    <property type="entry name" value="Lambda_DNA-bd_dom_sf"/>
</dbReference>
<evidence type="ECO:0000313" key="2">
    <source>
        <dbReference type="EMBL" id="PQO96419.1"/>
    </source>
</evidence>
<sequence>MSLKKEIAATIRAIRTHRGLDYGDLAHVSVKANIGALEQGKSNITLKKLDDLSAALGFDLVALLTICVALRNEESVSATLARAKAQLDSFLAEGGEELLREQLSGNELVKRPPGKPKNTKNLDAVRRLREAGSSQAEAAEKLGLAKSTVHRYWKS</sequence>
<protein>
    <submittedName>
        <fullName evidence="2">Resolvase</fullName>
    </submittedName>
</protein>
<name>A0A2S8H3S0_9PSED</name>
<evidence type="ECO:0000259" key="1">
    <source>
        <dbReference type="PROSITE" id="PS50943"/>
    </source>
</evidence>
<dbReference type="EMBL" id="PUIN01000024">
    <property type="protein sequence ID" value="PQO96419.1"/>
    <property type="molecule type" value="Genomic_DNA"/>
</dbReference>
<gene>
    <name evidence="2" type="ORF">C5612_30470</name>
</gene>
<dbReference type="GO" id="GO:0003677">
    <property type="term" value="F:DNA binding"/>
    <property type="evidence" value="ECO:0007669"/>
    <property type="project" value="InterPro"/>
</dbReference>
<feature type="domain" description="HTH cro/C1-type" evidence="1">
    <location>
        <begin position="11"/>
        <end position="63"/>
    </location>
</feature>
<evidence type="ECO:0000313" key="3">
    <source>
        <dbReference type="Proteomes" id="UP000239687"/>
    </source>
</evidence>
<dbReference type="CDD" id="cd00093">
    <property type="entry name" value="HTH_XRE"/>
    <property type="match status" value="1"/>
</dbReference>